<dbReference type="Pfam" id="PF02348">
    <property type="entry name" value="CTP_transf_3"/>
    <property type="match status" value="1"/>
</dbReference>
<accession>A0A5R9L1U4</accession>
<sequence>MKSIAIIPLRRGSKGIPGKNKKKLLGRPLYQWVLGEAIKSDLDEVYVFSDDFEIKERIELDYQWAPKVKYWTRSVESATDTASTESGMLELAEGLNYEFDIICLLQATSPITEFSDINNVLQSVTSGASDSALTVVSAKRFIWSHDGKSINYDYLNRPRRQDFEGLLIENGAVYATNKQQYLKTKNRLGDKIATIEMPEESLTEIDEPSDWPIVEQLLVGRLLKRKKSGSKVKYLFLDVDGVFTEGNVLTGPEGEIAKSFSLRDGMGFEIAREIGLEIFVMTSENSPIVDRRIEKLRIKNYFKGVKDKYSLMQFLIGKLNISESEIGYVGDDINDLAAMLAASWSFAPANALDIVKQYADFVLHASGGNKAIREAIEIIQKLNNRI</sequence>
<evidence type="ECO:0000256" key="2">
    <source>
        <dbReference type="ARBA" id="ARBA00001946"/>
    </source>
</evidence>
<dbReference type="SFLD" id="SFLDG01138">
    <property type="entry name" value="C1.6.2:_Deoxy-d-mannose-octulo"/>
    <property type="match status" value="1"/>
</dbReference>
<dbReference type="InterPro" id="IPR050793">
    <property type="entry name" value="CMP-NeuNAc_synthase"/>
</dbReference>
<comment type="caution">
    <text evidence="11">The sequence shown here is derived from an EMBL/GenBank/DDBJ whole genome shotgun (WGS) entry which is preliminary data.</text>
</comment>
<evidence type="ECO:0000313" key="11">
    <source>
        <dbReference type="EMBL" id="TLV02391.1"/>
    </source>
</evidence>
<dbReference type="OrthoDB" id="9805604at2"/>
<protein>
    <recommendedName>
        <fullName evidence="7">N-acylneuraminate cytidylyltransferase</fullName>
        <ecNumber evidence="7">2.7.7.43</ecNumber>
    </recommendedName>
</protein>
<dbReference type="GO" id="GO:0016788">
    <property type="term" value="F:hydrolase activity, acting on ester bonds"/>
    <property type="evidence" value="ECO:0007669"/>
    <property type="project" value="InterPro"/>
</dbReference>
<dbReference type="Gene3D" id="3.90.550.10">
    <property type="entry name" value="Spore Coat Polysaccharide Biosynthesis Protein SpsA, Chain A"/>
    <property type="match status" value="1"/>
</dbReference>
<keyword evidence="11" id="KW-0808">Transferase</keyword>
<dbReference type="InterPro" id="IPR010023">
    <property type="entry name" value="KdsC_fam"/>
</dbReference>
<dbReference type="PANTHER" id="PTHR21485:SF3">
    <property type="entry name" value="N-ACYLNEURAMINATE CYTIDYLYLTRANSFERASE"/>
    <property type="match status" value="1"/>
</dbReference>
<dbReference type="PANTHER" id="PTHR21485">
    <property type="entry name" value="HAD SUPERFAMILY MEMBERS CMAS AND KDSC"/>
    <property type="match status" value="1"/>
</dbReference>
<evidence type="ECO:0000256" key="6">
    <source>
        <dbReference type="ARBA" id="ARBA00011881"/>
    </source>
</evidence>
<comment type="pathway">
    <text evidence="3">Amino-sugar metabolism; N-acetylneuraminate metabolism.</text>
</comment>
<comment type="similarity">
    <text evidence="5">Belongs to the CMP-NeuNAc synthase family.</text>
</comment>
<evidence type="ECO:0000313" key="12">
    <source>
        <dbReference type="Proteomes" id="UP000306402"/>
    </source>
</evidence>
<dbReference type="InterPro" id="IPR003329">
    <property type="entry name" value="Cytidylyl_trans"/>
</dbReference>
<dbReference type="UniPathway" id="UPA00628"/>
<dbReference type="SFLD" id="SFLDG01136">
    <property type="entry name" value="C1.6:_Phosphoserine_Phosphatas"/>
    <property type="match status" value="1"/>
</dbReference>
<dbReference type="InterPro" id="IPR023214">
    <property type="entry name" value="HAD_sf"/>
</dbReference>
<keyword evidence="9" id="KW-0378">Hydrolase</keyword>
<dbReference type="EMBL" id="VCEJ01000002">
    <property type="protein sequence ID" value="TLV02391.1"/>
    <property type="molecule type" value="Genomic_DNA"/>
</dbReference>
<evidence type="ECO:0000256" key="7">
    <source>
        <dbReference type="ARBA" id="ARBA00012491"/>
    </source>
</evidence>
<dbReference type="InterPro" id="IPR029044">
    <property type="entry name" value="Nucleotide-diphossugar_trans"/>
</dbReference>
<evidence type="ECO:0000256" key="4">
    <source>
        <dbReference type="ARBA" id="ARBA00005893"/>
    </source>
</evidence>
<comment type="similarity">
    <text evidence="4">Belongs to the KdsC family.</text>
</comment>
<dbReference type="InterPro" id="IPR036412">
    <property type="entry name" value="HAD-like_sf"/>
</dbReference>
<organism evidence="11 12">
    <name type="scientific">Dyadobacter luticola</name>
    <dbReference type="NCBI Taxonomy" id="1979387"/>
    <lineage>
        <taxon>Bacteria</taxon>
        <taxon>Pseudomonadati</taxon>
        <taxon>Bacteroidota</taxon>
        <taxon>Cytophagia</taxon>
        <taxon>Cytophagales</taxon>
        <taxon>Spirosomataceae</taxon>
        <taxon>Dyadobacter</taxon>
    </lineage>
</organism>
<dbReference type="GO" id="GO:0006054">
    <property type="term" value="P:N-acetylneuraminate metabolic process"/>
    <property type="evidence" value="ECO:0007669"/>
    <property type="project" value="UniProtKB-UniPathway"/>
</dbReference>
<comment type="catalytic activity">
    <reaction evidence="1">
        <text>an N-acylneuraminate + CTP = a CMP-N-acyl-beta-neuraminate + diphosphate</text>
        <dbReference type="Rhea" id="RHEA:11344"/>
        <dbReference type="ChEBI" id="CHEBI:33019"/>
        <dbReference type="ChEBI" id="CHEBI:37563"/>
        <dbReference type="ChEBI" id="CHEBI:60073"/>
        <dbReference type="ChEBI" id="CHEBI:68671"/>
        <dbReference type="EC" id="2.7.7.43"/>
    </reaction>
</comment>
<reference evidence="11 12" key="1">
    <citation type="submission" date="2019-05" db="EMBL/GenBank/DDBJ databases">
        <authorList>
            <person name="Qu J.-H."/>
        </authorList>
    </citation>
    <scope>NUCLEOTIDE SEQUENCE [LARGE SCALE GENOMIC DNA]</scope>
    <source>
        <strain evidence="11 12">T17</strain>
    </source>
</reference>
<evidence type="ECO:0000256" key="3">
    <source>
        <dbReference type="ARBA" id="ARBA00005141"/>
    </source>
</evidence>
<dbReference type="CDD" id="cd02513">
    <property type="entry name" value="CMP-NeuAc_Synthase"/>
    <property type="match status" value="1"/>
</dbReference>
<dbReference type="AlphaFoldDB" id="A0A5R9L1U4"/>
<evidence type="ECO:0000256" key="8">
    <source>
        <dbReference type="ARBA" id="ARBA00022723"/>
    </source>
</evidence>
<evidence type="ECO:0000256" key="5">
    <source>
        <dbReference type="ARBA" id="ARBA00010726"/>
    </source>
</evidence>
<dbReference type="Pfam" id="PF08282">
    <property type="entry name" value="Hydrolase_3"/>
    <property type="match status" value="1"/>
</dbReference>
<dbReference type="RefSeq" id="WP_138363600.1">
    <property type="nucleotide sequence ID" value="NZ_VCEJ01000002.1"/>
</dbReference>
<keyword evidence="12" id="KW-1185">Reference proteome</keyword>
<dbReference type="SUPFAM" id="SSF56784">
    <property type="entry name" value="HAD-like"/>
    <property type="match status" value="1"/>
</dbReference>
<keyword evidence="11" id="KW-0548">Nucleotidyltransferase</keyword>
<dbReference type="GO" id="GO:0008781">
    <property type="term" value="F:N-acylneuraminate cytidylyltransferase activity"/>
    <property type="evidence" value="ECO:0007669"/>
    <property type="project" value="UniProtKB-EC"/>
</dbReference>
<dbReference type="SUPFAM" id="SSF53448">
    <property type="entry name" value="Nucleotide-diphospho-sugar transferases"/>
    <property type="match status" value="1"/>
</dbReference>
<keyword evidence="10" id="KW-0460">Magnesium</keyword>
<keyword evidence="8" id="KW-0479">Metal-binding</keyword>
<name>A0A5R9L1U4_9BACT</name>
<evidence type="ECO:0000256" key="10">
    <source>
        <dbReference type="ARBA" id="ARBA00022842"/>
    </source>
</evidence>
<evidence type="ECO:0000256" key="1">
    <source>
        <dbReference type="ARBA" id="ARBA00001862"/>
    </source>
</evidence>
<evidence type="ECO:0000256" key="9">
    <source>
        <dbReference type="ARBA" id="ARBA00022801"/>
    </source>
</evidence>
<comment type="cofactor">
    <cofactor evidence="2">
        <name>Mg(2+)</name>
        <dbReference type="ChEBI" id="CHEBI:18420"/>
    </cofactor>
</comment>
<dbReference type="SFLD" id="SFLDS00003">
    <property type="entry name" value="Haloacid_Dehalogenase"/>
    <property type="match status" value="1"/>
</dbReference>
<comment type="subunit">
    <text evidence="6">Homotetramer.</text>
</comment>
<dbReference type="Proteomes" id="UP000306402">
    <property type="component" value="Unassembled WGS sequence"/>
</dbReference>
<dbReference type="NCBIfam" id="TIGR01670">
    <property type="entry name" value="KdsC-phosphatas"/>
    <property type="match status" value="1"/>
</dbReference>
<dbReference type="EC" id="2.7.7.43" evidence="7"/>
<dbReference type="Gene3D" id="3.40.50.1000">
    <property type="entry name" value="HAD superfamily/HAD-like"/>
    <property type="match status" value="1"/>
</dbReference>
<dbReference type="GO" id="GO:0046872">
    <property type="term" value="F:metal ion binding"/>
    <property type="evidence" value="ECO:0007669"/>
    <property type="project" value="UniProtKB-KW"/>
</dbReference>
<gene>
    <name evidence="11" type="ORF">FEN17_01775</name>
</gene>
<proteinExistence type="inferred from homology"/>